<evidence type="ECO:0000256" key="1">
    <source>
        <dbReference type="ARBA" id="ARBA00004141"/>
    </source>
</evidence>
<dbReference type="InterPro" id="IPR036259">
    <property type="entry name" value="MFS_trans_sf"/>
</dbReference>
<sequence>MEAQQKKQLVAVGLLIFTVFISGVGAWTGEIHGRVVCDVCGDSAVGPEDHVLEGAEVAVLCITKSGEVLNYQAFTNDKGIYTVAETMPESDRWDACLARPISSFHEHCTHVGDGSSGVKFSYNHPSGYSHTNRRRKEVHLGELKLEAPEKMIQWLKRLRAAFGASFLWLICLVYFTQGFRSFVWTAVSYQLKDRLKLSPSSSQFVFSIAFFPWSIKPLYGIVSDCIPIKGRKRVPYLVIATVLSLVPWLILGLNATLRSSKWNLMTFLTVQNLGSAMADVVVDAMIAEAVRRERASFAGDLQSISWFSMALGGICGSLSGGYALTNLQIHTIFLLFSALPSIQLLSCGLVEEKSVTVDSKVLSEFYDSSSVDGVNGNSSFLDEDSFSEKKPNISMLRRKKSSKGGKKKRVTGKGQIAEKVDSLPSRWFRSLKAATFSLCHAFKQPLILRPMAWFFLAHVSIPNLSTVMFYYQTEFLSLEASFLGTARVVGWLGLMLGTFVYNQYLKTMKLRRILVLSHVGLSFLGLLDMVLVSRVNLTYGISDRIMVLCGSALSDAINQFKFMPFLILSGQLCPPGIEGTLFALFMSINNLGSTLGSFVGAGVASALNISSGSFDNLPLGIAIQVLCTLIPVGFLFLIPKEVTGVSA</sequence>
<organism evidence="8 9">
    <name type="scientific">Prunus yedoensis var. nudiflora</name>
    <dbReference type="NCBI Taxonomy" id="2094558"/>
    <lineage>
        <taxon>Eukaryota</taxon>
        <taxon>Viridiplantae</taxon>
        <taxon>Streptophyta</taxon>
        <taxon>Embryophyta</taxon>
        <taxon>Tracheophyta</taxon>
        <taxon>Spermatophyta</taxon>
        <taxon>Magnoliopsida</taxon>
        <taxon>eudicotyledons</taxon>
        <taxon>Gunneridae</taxon>
        <taxon>Pentapetalae</taxon>
        <taxon>rosids</taxon>
        <taxon>fabids</taxon>
        <taxon>Rosales</taxon>
        <taxon>Rosaceae</taxon>
        <taxon>Amygdaloideae</taxon>
        <taxon>Amygdaleae</taxon>
        <taxon>Prunus</taxon>
    </lineage>
</organism>
<reference evidence="8 9" key="1">
    <citation type="submission" date="2018-02" db="EMBL/GenBank/DDBJ databases">
        <title>Draft genome of wild Prunus yedoensis var. nudiflora.</title>
        <authorList>
            <person name="Baek S."/>
            <person name="Kim J.-H."/>
            <person name="Choi K."/>
            <person name="Kim G.-B."/>
            <person name="Cho A."/>
            <person name="Jang H."/>
            <person name="Shin C.-H."/>
            <person name="Yu H.-J."/>
            <person name="Mun J.-H."/>
        </authorList>
    </citation>
    <scope>NUCLEOTIDE SEQUENCE [LARGE SCALE GENOMIC DNA]</scope>
    <source>
        <strain evidence="9">cv. Jeju island</strain>
        <tissue evidence="8">Leaf</tissue>
    </source>
</reference>
<feature type="transmembrane region" description="Helical" evidence="7">
    <location>
        <begin position="580"/>
        <end position="607"/>
    </location>
</feature>
<feature type="transmembrane region" description="Helical" evidence="7">
    <location>
        <begin position="303"/>
        <end position="323"/>
    </location>
</feature>
<dbReference type="CDD" id="cd17484">
    <property type="entry name" value="MFS_FBT"/>
    <property type="match status" value="1"/>
</dbReference>
<dbReference type="EMBL" id="PJQY01000172">
    <property type="protein sequence ID" value="PQQ16747.1"/>
    <property type="molecule type" value="Genomic_DNA"/>
</dbReference>
<proteinExistence type="inferred from homology"/>
<dbReference type="AlphaFoldDB" id="A0A314ZF30"/>
<name>A0A314ZF30_PRUYE</name>
<feature type="transmembrane region" description="Helical" evidence="7">
    <location>
        <begin position="204"/>
        <end position="222"/>
    </location>
</feature>
<dbReference type="InterPro" id="IPR039309">
    <property type="entry name" value="BT1"/>
</dbReference>
<accession>A0A314ZF30</accession>
<keyword evidence="9" id="KW-1185">Reference proteome</keyword>
<feature type="transmembrane region" description="Helical" evidence="7">
    <location>
        <begin position="483"/>
        <end position="501"/>
    </location>
</feature>
<evidence type="ECO:0000256" key="4">
    <source>
        <dbReference type="ARBA" id="ARBA00022692"/>
    </source>
</evidence>
<dbReference type="Proteomes" id="UP000250321">
    <property type="component" value="Unassembled WGS sequence"/>
</dbReference>
<comment type="subcellular location">
    <subcellularLocation>
        <location evidence="1">Membrane</location>
        <topology evidence="1">Multi-pass membrane protein</topology>
    </subcellularLocation>
</comment>
<feature type="transmembrane region" description="Helical" evidence="7">
    <location>
        <begin position="160"/>
        <end position="184"/>
    </location>
</feature>
<dbReference type="Gene3D" id="1.20.1250.20">
    <property type="entry name" value="MFS general substrate transporter like domains"/>
    <property type="match status" value="1"/>
</dbReference>
<evidence type="ECO:0000256" key="2">
    <source>
        <dbReference type="ARBA" id="ARBA00007015"/>
    </source>
</evidence>
<keyword evidence="4 7" id="KW-0812">Transmembrane</keyword>
<evidence type="ECO:0000256" key="3">
    <source>
        <dbReference type="ARBA" id="ARBA00022448"/>
    </source>
</evidence>
<comment type="similarity">
    <text evidence="2">Belongs to the major facilitator superfamily. Folate-biopterin transporter (TC 2.A.71) family.</text>
</comment>
<dbReference type="Pfam" id="PF01190">
    <property type="entry name" value="Pollen_Ole_e_1"/>
    <property type="match status" value="1"/>
</dbReference>
<feature type="transmembrane region" description="Helical" evidence="7">
    <location>
        <begin position="619"/>
        <end position="638"/>
    </location>
</feature>
<keyword evidence="3" id="KW-0813">Transport</keyword>
<protein>
    <submittedName>
        <fullName evidence="8">Putative folate-biopterin transporter 4</fullName>
    </submittedName>
</protein>
<evidence type="ECO:0000313" key="8">
    <source>
        <dbReference type="EMBL" id="PQQ16747.1"/>
    </source>
</evidence>
<dbReference type="PANTHER" id="PTHR31585">
    <property type="entry name" value="FOLATE-BIOPTERIN TRANSPORTER 1, CHLOROPLASTIC"/>
    <property type="match status" value="1"/>
</dbReference>
<dbReference type="PANTHER" id="PTHR31585:SF7">
    <property type="entry name" value="FOLATE-BIOPTERIN TRANSPORTER 4-RELATED"/>
    <property type="match status" value="1"/>
</dbReference>
<keyword evidence="6 7" id="KW-0472">Membrane</keyword>
<evidence type="ECO:0000256" key="6">
    <source>
        <dbReference type="ARBA" id="ARBA00023136"/>
    </source>
</evidence>
<evidence type="ECO:0000256" key="7">
    <source>
        <dbReference type="SAM" id="Phobius"/>
    </source>
</evidence>
<dbReference type="STRING" id="2094558.A0A314ZF30"/>
<dbReference type="OrthoDB" id="754047at2759"/>
<gene>
    <name evidence="8" type="ORF">Pyn_25498</name>
</gene>
<feature type="transmembrane region" description="Helical" evidence="7">
    <location>
        <begin position="452"/>
        <end position="471"/>
    </location>
</feature>
<keyword evidence="5 7" id="KW-1133">Transmembrane helix</keyword>
<evidence type="ECO:0000256" key="5">
    <source>
        <dbReference type="ARBA" id="ARBA00022989"/>
    </source>
</evidence>
<evidence type="ECO:0000313" key="9">
    <source>
        <dbReference type="Proteomes" id="UP000250321"/>
    </source>
</evidence>
<dbReference type="InterPro" id="IPR004324">
    <property type="entry name" value="FBT"/>
</dbReference>
<feature type="transmembrane region" description="Helical" evidence="7">
    <location>
        <begin position="513"/>
        <end position="533"/>
    </location>
</feature>
<dbReference type="NCBIfam" id="TIGR00788">
    <property type="entry name" value="fbt"/>
    <property type="match status" value="1"/>
</dbReference>
<dbReference type="GO" id="GO:0016020">
    <property type="term" value="C:membrane"/>
    <property type="evidence" value="ECO:0007669"/>
    <property type="project" value="UniProtKB-SubCell"/>
</dbReference>
<dbReference type="SUPFAM" id="SSF103473">
    <property type="entry name" value="MFS general substrate transporter"/>
    <property type="match status" value="1"/>
</dbReference>
<dbReference type="Pfam" id="PF03092">
    <property type="entry name" value="BT1"/>
    <property type="match status" value="1"/>
</dbReference>
<comment type="caution">
    <text evidence="8">The sequence shown here is derived from an EMBL/GenBank/DDBJ whole genome shotgun (WGS) entry which is preliminary data.</text>
</comment>
<feature type="transmembrane region" description="Helical" evidence="7">
    <location>
        <begin position="234"/>
        <end position="256"/>
    </location>
</feature>